<name>A0ABY8FUG8_9SPHN</name>
<feature type="transmembrane region" description="Helical" evidence="1">
    <location>
        <begin position="215"/>
        <end position="235"/>
    </location>
</feature>
<feature type="domain" description="CAAX prenyl protease 2/Lysostaphin resistance protein A-like" evidence="2">
    <location>
        <begin position="132"/>
        <end position="226"/>
    </location>
</feature>
<dbReference type="Proteomes" id="UP001215827">
    <property type="component" value="Chromosome"/>
</dbReference>
<evidence type="ECO:0000259" key="2">
    <source>
        <dbReference type="Pfam" id="PF02517"/>
    </source>
</evidence>
<feature type="transmembrane region" description="Helical" evidence="1">
    <location>
        <begin position="191"/>
        <end position="210"/>
    </location>
</feature>
<dbReference type="PANTHER" id="PTHR43592">
    <property type="entry name" value="CAAX AMINO TERMINAL PROTEASE"/>
    <property type="match status" value="1"/>
</dbReference>
<dbReference type="InterPro" id="IPR003675">
    <property type="entry name" value="Rce1/LyrA-like_dom"/>
</dbReference>
<dbReference type="Pfam" id="PF02517">
    <property type="entry name" value="Rce1-like"/>
    <property type="match status" value="1"/>
</dbReference>
<gene>
    <name evidence="3" type="ORF">P7228_04855</name>
</gene>
<evidence type="ECO:0000313" key="4">
    <source>
        <dbReference type="Proteomes" id="UP001215827"/>
    </source>
</evidence>
<keyword evidence="1" id="KW-0812">Transmembrane</keyword>
<dbReference type="EMBL" id="CP121106">
    <property type="protein sequence ID" value="WFL78397.1"/>
    <property type="molecule type" value="Genomic_DNA"/>
</dbReference>
<proteinExistence type="predicted"/>
<feature type="transmembrane region" description="Helical" evidence="1">
    <location>
        <begin position="50"/>
        <end position="68"/>
    </location>
</feature>
<keyword evidence="1" id="KW-1133">Transmembrane helix</keyword>
<dbReference type="PANTHER" id="PTHR43592:SF15">
    <property type="entry name" value="CAAX AMINO TERMINAL PROTEASE FAMILY PROTEIN"/>
    <property type="match status" value="1"/>
</dbReference>
<evidence type="ECO:0000256" key="1">
    <source>
        <dbReference type="SAM" id="Phobius"/>
    </source>
</evidence>
<reference evidence="3 4" key="1">
    <citation type="submission" date="2023-03" db="EMBL/GenBank/DDBJ databases">
        <title>Altererythrobacter sp. CAU 1644 isolated from sand.</title>
        <authorList>
            <person name="Kim W."/>
        </authorList>
    </citation>
    <scope>NUCLEOTIDE SEQUENCE [LARGE SCALE GENOMIC DNA]</scope>
    <source>
        <strain evidence="3 4">CAU 1644</strain>
    </source>
</reference>
<keyword evidence="1" id="KW-0472">Membrane</keyword>
<accession>A0ABY8FUG8</accession>
<keyword evidence="4" id="KW-1185">Reference proteome</keyword>
<feature type="transmembrane region" description="Helical" evidence="1">
    <location>
        <begin position="89"/>
        <end position="109"/>
    </location>
</feature>
<feature type="transmembrane region" description="Helical" evidence="1">
    <location>
        <begin position="21"/>
        <end position="38"/>
    </location>
</feature>
<feature type="transmembrane region" description="Helical" evidence="1">
    <location>
        <begin position="167"/>
        <end position="185"/>
    </location>
</feature>
<organism evidence="3 4">
    <name type="scientific">Altererythrobacter arenosus</name>
    <dbReference type="NCBI Taxonomy" id="3032592"/>
    <lineage>
        <taxon>Bacteria</taxon>
        <taxon>Pseudomonadati</taxon>
        <taxon>Pseudomonadota</taxon>
        <taxon>Alphaproteobacteria</taxon>
        <taxon>Sphingomonadales</taxon>
        <taxon>Erythrobacteraceae</taxon>
        <taxon>Altererythrobacter</taxon>
    </lineage>
</organism>
<evidence type="ECO:0000313" key="3">
    <source>
        <dbReference type="EMBL" id="WFL78397.1"/>
    </source>
</evidence>
<feature type="transmembrane region" description="Helical" evidence="1">
    <location>
        <begin position="129"/>
        <end position="146"/>
    </location>
</feature>
<sequence>MQVDSTRDPVDARREQAWREILSVIAVGVLLLLAEIALRKTSLVALPPEFRSLPALLSCATYALWLAAKRGDAADALGLRKPKRWGRMIGAALAILVTFILAQNALALLGARMGIPAPDFTGYSYLQGNWALALATWLLLIVTAALPEELLYRGFLLGRLTEALGHGRWAVVLAVFGQAIIFGLTHFQWGVGGTIMTTAMGVVWGAGYVLAGRNLWAVIIAHSLAHLLLVMQLAATPAS</sequence>
<dbReference type="RefSeq" id="WP_278017087.1">
    <property type="nucleotide sequence ID" value="NZ_CP121106.1"/>
</dbReference>
<protein>
    <submittedName>
        <fullName evidence="3">Type II CAAX endopeptidase family protein</fullName>
    </submittedName>
</protein>